<dbReference type="AlphaFoldDB" id="A0A2Z4Y2U5"/>
<dbReference type="PIRSF" id="PIRSF006661">
    <property type="entry name" value="PP-lp_UCP006661"/>
    <property type="match status" value="1"/>
</dbReference>
<dbReference type="PANTHER" id="PTHR43169">
    <property type="entry name" value="EXSB FAMILY PROTEIN"/>
    <property type="match status" value="1"/>
</dbReference>
<dbReference type="Gene3D" id="3.40.50.620">
    <property type="entry name" value="HUPs"/>
    <property type="match status" value="1"/>
</dbReference>
<reference evidence="3 4" key="1">
    <citation type="submission" date="2018-05" db="EMBL/GenBank/DDBJ databases">
        <title>A metagenomic window into the 2 km-deep terrestrial subsurface aquifer revealed taxonomically and functionally diverse microbial community comprising novel uncultured bacterial lineages.</title>
        <authorList>
            <person name="Kadnikov V.V."/>
            <person name="Mardanov A.V."/>
            <person name="Beletsky A.V."/>
            <person name="Banks D."/>
            <person name="Pimenov N.V."/>
            <person name="Frank Y.A."/>
            <person name="Karnachuk O.V."/>
            <person name="Ravin N.V."/>
        </authorList>
    </citation>
    <scope>NUCLEOTIDE SEQUENCE [LARGE SCALE GENOMIC DNA]</scope>
    <source>
        <strain evidence="3">BY</strain>
    </source>
</reference>
<dbReference type="CDD" id="cd01990">
    <property type="entry name" value="LarE-like"/>
    <property type="match status" value="1"/>
</dbReference>
<dbReference type="EMBL" id="CP030759">
    <property type="protein sequence ID" value="AXA35013.1"/>
    <property type="molecule type" value="Genomic_DNA"/>
</dbReference>
<gene>
    <name evidence="3" type="ORF">BRCON_0236</name>
</gene>
<dbReference type="GO" id="GO:0006163">
    <property type="term" value="P:purine nucleotide metabolic process"/>
    <property type="evidence" value="ECO:0007669"/>
    <property type="project" value="UniProtKB-ARBA"/>
</dbReference>
<accession>A0A2Z4Y2U5</accession>
<evidence type="ECO:0000259" key="2">
    <source>
        <dbReference type="Pfam" id="PF02540"/>
    </source>
</evidence>
<dbReference type="SUPFAM" id="SSF52402">
    <property type="entry name" value="Adenine nucleotide alpha hydrolases-like"/>
    <property type="match status" value="1"/>
</dbReference>
<dbReference type="InterPro" id="IPR052188">
    <property type="entry name" value="Ni-pincer_cofactor_biosynth"/>
</dbReference>
<name>A0A2Z4Y2U5_SUMC1</name>
<dbReference type="Proteomes" id="UP000262583">
    <property type="component" value="Chromosome"/>
</dbReference>
<dbReference type="GO" id="GO:0016783">
    <property type="term" value="F:sulfurtransferase activity"/>
    <property type="evidence" value="ECO:0007669"/>
    <property type="project" value="InterPro"/>
</dbReference>
<dbReference type="KEGG" id="schv:BRCON_0236"/>
<feature type="domain" description="NAD/GMP synthase" evidence="2">
    <location>
        <begin position="21"/>
        <end position="83"/>
    </location>
</feature>
<evidence type="ECO:0000313" key="3">
    <source>
        <dbReference type="EMBL" id="AXA35013.1"/>
    </source>
</evidence>
<sequence>MRPEVVQKYERLKAAFRQKGRVLVALSGGVDSTLLQALAHEVLGFENAICVTAKSETLTEAEFQEVCALARERGWNHHVIEYSELEIPNYAQNPVNRCYFCKTELFSKLRELARQFGCDAIVEGTNYDDRGDYRPGMQAAREQGTWAPLLECEITKEEIREMARELGLPTWSKPSGACLSSRFPYGTAITREGLQQVAAAETFLRELGFTQVRVRHHGNLARIEVLPNELPRFADREFAVRVAEKLREIGYVYVTLDLLGYRTGSMNEVLRSATPSLGS</sequence>
<evidence type="ECO:0000313" key="4">
    <source>
        <dbReference type="Proteomes" id="UP000262583"/>
    </source>
</evidence>
<dbReference type="InterPro" id="IPR022310">
    <property type="entry name" value="NAD/GMP_synthase"/>
</dbReference>
<dbReference type="InterPro" id="IPR014729">
    <property type="entry name" value="Rossmann-like_a/b/a_fold"/>
</dbReference>
<protein>
    <submittedName>
        <fullName evidence="3">ATP-utilizing enzymes of the PP-loop superfamily</fullName>
    </submittedName>
</protein>
<dbReference type="NCBIfam" id="TIGR00268">
    <property type="entry name" value="ATP-dependent sacrificial sulfur transferase LarE"/>
    <property type="match status" value="1"/>
</dbReference>
<organism evidence="3 4">
    <name type="scientific">Sumerlaea chitinivorans</name>
    <dbReference type="NCBI Taxonomy" id="2250252"/>
    <lineage>
        <taxon>Bacteria</taxon>
        <taxon>Candidatus Sumerlaeota</taxon>
        <taxon>Candidatus Sumerlaeia</taxon>
        <taxon>Candidatus Sumerlaeales</taxon>
        <taxon>Candidatus Sumerlaeaceae</taxon>
        <taxon>Candidatus Sumerlaea</taxon>
    </lineage>
</organism>
<dbReference type="InterPro" id="IPR005232">
    <property type="entry name" value="LarE"/>
</dbReference>
<evidence type="ECO:0000256" key="1">
    <source>
        <dbReference type="PIRSR" id="PIRSR006661-1"/>
    </source>
</evidence>
<dbReference type="Pfam" id="PF02540">
    <property type="entry name" value="NAD_synthase"/>
    <property type="match status" value="1"/>
</dbReference>
<dbReference type="PANTHER" id="PTHR43169:SF2">
    <property type="entry name" value="NAD_GMP SYNTHASE DOMAIN-CONTAINING PROTEIN"/>
    <property type="match status" value="1"/>
</dbReference>
<proteinExistence type="predicted"/>
<feature type="active site" description="Nucleophile and sulfur donor" evidence="1">
    <location>
        <position position="178"/>
    </location>
</feature>